<reference evidence="1" key="1">
    <citation type="submission" date="2022-11" db="EMBL/GenBank/DDBJ databases">
        <authorList>
            <person name="Scott C."/>
            <person name="Bruce N."/>
        </authorList>
    </citation>
    <scope>NUCLEOTIDE SEQUENCE</scope>
</reference>
<comment type="caution">
    <text evidence="1">The sequence shown here is derived from an EMBL/GenBank/DDBJ whole genome shotgun (WGS) entry which is preliminary data.</text>
</comment>
<proteinExistence type="predicted"/>
<evidence type="ECO:0000313" key="1">
    <source>
        <dbReference type="EMBL" id="CAI4212561.1"/>
    </source>
</evidence>
<keyword evidence="2" id="KW-1185">Reference proteome</keyword>
<dbReference type="Proteomes" id="UP000838763">
    <property type="component" value="Unassembled WGS sequence"/>
</dbReference>
<accession>A0A9P1M6Y8</accession>
<protein>
    <recommendedName>
        <fullName evidence="3">Rpr2-domain-containing protein</fullName>
    </recommendedName>
</protein>
<dbReference type="OrthoDB" id="438080at2759"/>
<sequence length="193" mass="20113">MATLNLQARLSYLTDAAHLLAASAPETSSYLMDKRNSLTAKHGIAISDVEKQHACAACGNILIPGSSALAEAEPPTLGPIGYVKRSGKSAGQPKVERVGITKTVSCDRCARTTVVQLPPAPVVGHVKRHQRAKAAKPLDKVSAAEVPVAKTTSVNAVSKKRAKNRKAGLQALLADSKAAKPSSGLSLASFMKK</sequence>
<dbReference type="Pfam" id="PF04032">
    <property type="entry name" value="Rpr2"/>
    <property type="match status" value="1"/>
</dbReference>
<dbReference type="AlphaFoldDB" id="A0A9P1M6Y8"/>
<gene>
    <name evidence="1" type="ORF">PPNO1_LOCUS2319</name>
</gene>
<evidence type="ECO:0008006" key="3">
    <source>
        <dbReference type="Google" id="ProtNLM"/>
    </source>
</evidence>
<dbReference type="GO" id="GO:0006396">
    <property type="term" value="P:RNA processing"/>
    <property type="evidence" value="ECO:0007669"/>
    <property type="project" value="InterPro"/>
</dbReference>
<name>A0A9P1M6Y8_9PEZI</name>
<dbReference type="EMBL" id="CALLCH030000005">
    <property type="protein sequence ID" value="CAI4212561.1"/>
    <property type="molecule type" value="Genomic_DNA"/>
</dbReference>
<organism evidence="1 2">
    <name type="scientific">Parascedosporium putredinis</name>
    <dbReference type="NCBI Taxonomy" id="1442378"/>
    <lineage>
        <taxon>Eukaryota</taxon>
        <taxon>Fungi</taxon>
        <taxon>Dikarya</taxon>
        <taxon>Ascomycota</taxon>
        <taxon>Pezizomycotina</taxon>
        <taxon>Sordariomycetes</taxon>
        <taxon>Hypocreomycetidae</taxon>
        <taxon>Microascales</taxon>
        <taxon>Microascaceae</taxon>
        <taxon>Parascedosporium</taxon>
    </lineage>
</organism>
<dbReference type="InterPro" id="IPR007175">
    <property type="entry name" value="Rpr2/Snm1/Rpp21"/>
</dbReference>
<evidence type="ECO:0000313" key="2">
    <source>
        <dbReference type="Proteomes" id="UP000838763"/>
    </source>
</evidence>